<gene>
    <name evidence="3" type="ORF">GCM10011489_21320</name>
</gene>
<keyword evidence="2" id="KW-0143">Chaperone</keyword>
<evidence type="ECO:0000313" key="4">
    <source>
        <dbReference type="Proteomes" id="UP000621454"/>
    </source>
</evidence>
<comment type="caution">
    <text evidence="3">The sequence shown here is derived from an EMBL/GenBank/DDBJ whole genome shotgun (WGS) entry which is preliminary data.</text>
</comment>
<proteinExistence type="inferred from homology"/>
<organism evidence="3 4">
    <name type="scientific">Gordonia jinhuaensis</name>
    <dbReference type="NCBI Taxonomy" id="1517702"/>
    <lineage>
        <taxon>Bacteria</taxon>
        <taxon>Bacillati</taxon>
        <taxon>Actinomycetota</taxon>
        <taxon>Actinomycetes</taxon>
        <taxon>Mycobacteriales</taxon>
        <taxon>Gordoniaceae</taxon>
        <taxon>Gordonia</taxon>
    </lineage>
</organism>
<dbReference type="RefSeq" id="WP_188586577.1">
    <property type="nucleotide sequence ID" value="NZ_BMGC01000013.1"/>
</dbReference>
<dbReference type="PANTHER" id="PTHR33643">
    <property type="entry name" value="UREASE ACCESSORY PROTEIN D"/>
    <property type="match status" value="1"/>
</dbReference>
<dbReference type="InterPro" id="IPR002669">
    <property type="entry name" value="UreD"/>
</dbReference>
<keyword evidence="4" id="KW-1185">Reference proteome</keyword>
<evidence type="ECO:0000256" key="2">
    <source>
        <dbReference type="ARBA" id="ARBA00023186"/>
    </source>
</evidence>
<protein>
    <submittedName>
        <fullName evidence="3">Urease accessory protein</fullName>
    </submittedName>
</protein>
<dbReference type="AlphaFoldDB" id="A0A916T6S3"/>
<reference evidence="3" key="1">
    <citation type="journal article" date="2014" name="Int. J. Syst. Evol. Microbiol.">
        <title>Complete genome sequence of Corynebacterium casei LMG S-19264T (=DSM 44701T), isolated from a smear-ripened cheese.</title>
        <authorList>
            <consortium name="US DOE Joint Genome Institute (JGI-PGF)"/>
            <person name="Walter F."/>
            <person name="Albersmeier A."/>
            <person name="Kalinowski J."/>
            <person name="Ruckert C."/>
        </authorList>
    </citation>
    <scope>NUCLEOTIDE SEQUENCE</scope>
    <source>
        <strain evidence="3">CGMCC 1.12827</strain>
    </source>
</reference>
<accession>A0A916T6S3</accession>
<sequence>MFTEVTITATPGRSPRITAVGGLTARLTGPDRVHLISTAATPLGDDQIVVRIEVASGARLELTTTAATVIYPGRGDQTSTATWDLTVGEDGSLVVCPLPTILVPRSRHRSVVRADLDDTSRLLVTESVQRGRSNETAGSWSGTMSVDVAGRPVLRHRIDLPGMATSIGRWPAPRALVSAFRYPAQADEAAVSPVVAAGRMPLAGGGELITATGADVVSAQAAADDLLLDARWPAGGLVSI</sequence>
<dbReference type="PANTHER" id="PTHR33643:SF1">
    <property type="entry name" value="UREASE ACCESSORY PROTEIN D"/>
    <property type="match status" value="1"/>
</dbReference>
<name>A0A916T6S3_9ACTN</name>
<comment type="similarity">
    <text evidence="1">Belongs to the UreD family.</text>
</comment>
<evidence type="ECO:0000313" key="3">
    <source>
        <dbReference type="EMBL" id="GGB32933.1"/>
    </source>
</evidence>
<reference evidence="3" key="2">
    <citation type="submission" date="2020-09" db="EMBL/GenBank/DDBJ databases">
        <authorList>
            <person name="Sun Q."/>
            <person name="Zhou Y."/>
        </authorList>
    </citation>
    <scope>NUCLEOTIDE SEQUENCE</scope>
    <source>
        <strain evidence="3">CGMCC 1.12827</strain>
    </source>
</reference>
<dbReference type="EMBL" id="BMGC01000013">
    <property type="protein sequence ID" value="GGB32933.1"/>
    <property type="molecule type" value="Genomic_DNA"/>
</dbReference>
<dbReference type="GO" id="GO:0016151">
    <property type="term" value="F:nickel cation binding"/>
    <property type="evidence" value="ECO:0007669"/>
    <property type="project" value="InterPro"/>
</dbReference>
<evidence type="ECO:0000256" key="1">
    <source>
        <dbReference type="ARBA" id="ARBA00007177"/>
    </source>
</evidence>
<dbReference type="Pfam" id="PF01774">
    <property type="entry name" value="UreD"/>
    <property type="match status" value="1"/>
</dbReference>
<dbReference type="Proteomes" id="UP000621454">
    <property type="component" value="Unassembled WGS sequence"/>
</dbReference>